<name>X1FZ86_9ZZZZ</name>
<protein>
    <submittedName>
        <fullName evidence="1">Uncharacterized protein</fullName>
    </submittedName>
</protein>
<comment type="caution">
    <text evidence="1">The sequence shown here is derived from an EMBL/GenBank/DDBJ whole genome shotgun (WGS) entry which is preliminary data.</text>
</comment>
<accession>X1FZ86</accession>
<organism evidence="1">
    <name type="scientific">marine sediment metagenome</name>
    <dbReference type="NCBI Taxonomy" id="412755"/>
    <lineage>
        <taxon>unclassified sequences</taxon>
        <taxon>metagenomes</taxon>
        <taxon>ecological metagenomes</taxon>
    </lineage>
</organism>
<dbReference type="EMBL" id="BARU01003662">
    <property type="protein sequence ID" value="GAH26063.1"/>
    <property type="molecule type" value="Genomic_DNA"/>
</dbReference>
<proteinExistence type="predicted"/>
<reference evidence="1" key="1">
    <citation type="journal article" date="2014" name="Front. Microbiol.">
        <title>High frequency of phylogenetically diverse reductive dehalogenase-homologous genes in deep subseafloor sedimentary metagenomes.</title>
        <authorList>
            <person name="Kawai M."/>
            <person name="Futagami T."/>
            <person name="Toyoda A."/>
            <person name="Takaki Y."/>
            <person name="Nishi S."/>
            <person name="Hori S."/>
            <person name="Arai W."/>
            <person name="Tsubouchi T."/>
            <person name="Morono Y."/>
            <person name="Uchiyama I."/>
            <person name="Ito T."/>
            <person name="Fujiyama A."/>
            <person name="Inagaki F."/>
            <person name="Takami H."/>
        </authorList>
    </citation>
    <scope>NUCLEOTIDE SEQUENCE</scope>
    <source>
        <strain evidence="1">Expedition CK06-06</strain>
    </source>
</reference>
<gene>
    <name evidence="1" type="ORF">S03H2_07794</name>
</gene>
<dbReference type="AlphaFoldDB" id="X1FZ86"/>
<feature type="non-terminal residue" evidence="1">
    <location>
        <position position="32"/>
    </location>
</feature>
<evidence type="ECO:0000313" key="1">
    <source>
        <dbReference type="EMBL" id="GAH26063.1"/>
    </source>
</evidence>
<sequence length="32" mass="3617">MVGEKIQQAREYAQSMRGQMMGGLRLGDKLFS</sequence>